<sequence length="87" mass="9806">MKTSTLEWYKEKALMYDGNLNSDHLFRLGHSAWMEMQGSTQKKLPIQRLGSGVIPSQLLHSFNHPFTHLSTKTAAAPPSMSHLVQTL</sequence>
<dbReference type="AlphaFoldDB" id="A0A5B7HYE8"/>
<gene>
    <name evidence="1" type="ORF">E2C01_072579</name>
</gene>
<name>A0A5B7HYE8_PORTR</name>
<reference evidence="1 2" key="1">
    <citation type="submission" date="2019-05" db="EMBL/GenBank/DDBJ databases">
        <title>Another draft genome of Portunus trituberculatus and its Hox gene families provides insights of decapod evolution.</title>
        <authorList>
            <person name="Jeong J.-H."/>
            <person name="Song I."/>
            <person name="Kim S."/>
            <person name="Choi T."/>
            <person name="Kim D."/>
            <person name="Ryu S."/>
            <person name="Kim W."/>
        </authorList>
    </citation>
    <scope>NUCLEOTIDE SEQUENCE [LARGE SCALE GENOMIC DNA]</scope>
    <source>
        <tissue evidence="1">Muscle</tissue>
    </source>
</reference>
<proteinExistence type="predicted"/>
<dbReference type="EMBL" id="VSRR010047588">
    <property type="protein sequence ID" value="MPC78101.1"/>
    <property type="molecule type" value="Genomic_DNA"/>
</dbReference>
<evidence type="ECO:0000313" key="1">
    <source>
        <dbReference type="EMBL" id="MPC78101.1"/>
    </source>
</evidence>
<dbReference type="Proteomes" id="UP000324222">
    <property type="component" value="Unassembled WGS sequence"/>
</dbReference>
<organism evidence="1 2">
    <name type="scientific">Portunus trituberculatus</name>
    <name type="common">Swimming crab</name>
    <name type="synonym">Neptunus trituberculatus</name>
    <dbReference type="NCBI Taxonomy" id="210409"/>
    <lineage>
        <taxon>Eukaryota</taxon>
        <taxon>Metazoa</taxon>
        <taxon>Ecdysozoa</taxon>
        <taxon>Arthropoda</taxon>
        <taxon>Crustacea</taxon>
        <taxon>Multicrustacea</taxon>
        <taxon>Malacostraca</taxon>
        <taxon>Eumalacostraca</taxon>
        <taxon>Eucarida</taxon>
        <taxon>Decapoda</taxon>
        <taxon>Pleocyemata</taxon>
        <taxon>Brachyura</taxon>
        <taxon>Eubrachyura</taxon>
        <taxon>Portunoidea</taxon>
        <taxon>Portunidae</taxon>
        <taxon>Portuninae</taxon>
        <taxon>Portunus</taxon>
    </lineage>
</organism>
<comment type="caution">
    <text evidence="1">The sequence shown here is derived from an EMBL/GenBank/DDBJ whole genome shotgun (WGS) entry which is preliminary data.</text>
</comment>
<accession>A0A5B7HYE8</accession>
<keyword evidence="2" id="KW-1185">Reference proteome</keyword>
<evidence type="ECO:0000313" key="2">
    <source>
        <dbReference type="Proteomes" id="UP000324222"/>
    </source>
</evidence>
<protein>
    <submittedName>
        <fullName evidence="1">Uncharacterized protein</fullName>
    </submittedName>
</protein>